<dbReference type="PANTHER" id="PTHR45982">
    <property type="entry name" value="REGULATOR OF CHROMOSOME CONDENSATION"/>
    <property type="match status" value="1"/>
</dbReference>
<accession>A0A927BQP4</accession>
<dbReference type="Gene3D" id="2.130.10.30">
    <property type="entry name" value="Regulator of chromosome condensation 1/beta-lactamase-inhibitor protein II"/>
    <property type="match status" value="1"/>
</dbReference>
<dbReference type="PROSITE" id="PS50012">
    <property type="entry name" value="RCC1_3"/>
    <property type="match status" value="5"/>
</dbReference>
<dbReference type="PANTHER" id="PTHR45982:SF1">
    <property type="entry name" value="REGULATOR OF CHROMOSOME CONDENSATION"/>
    <property type="match status" value="1"/>
</dbReference>
<evidence type="ECO:0000256" key="3">
    <source>
        <dbReference type="ARBA" id="ARBA00022737"/>
    </source>
</evidence>
<dbReference type="SUPFAM" id="SSF50985">
    <property type="entry name" value="RCC1/BLIP-II"/>
    <property type="match status" value="1"/>
</dbReference>
<keyword evidence="1" id="KW-0344">Guanine-nucleotide releasing factor</keyword>
<reference evidence="7" key="1">
    <citation type="submission" date="2020-09" db="EMBL/GenBank/DDBJ databases">
        <title>A novel bacterium of genus Paenibacillus, isolated from South China Sea.</title>
        <authorList>
            <person name="Huang H."/>
            <person name="Mo K."/>
            <person name="Hu Y."/>
        </authorList>
    </citation>
    <scope>NUCLEOTIDE SEQUENCE</scope>
    <source>
        <strain evidence="7">IB182496</strain>
    </source>
</reference>
<evidence type="ECO:0000259" key="6">
    <source>
        <dbReference type="Pfam" id="PF25390"/>
    </source>
</evidence>
<feature type="domain" description="RCC1-like" evidence="6">
    <location>
        <begin position="183"/>
        <end position="449"/>
    </location>
</feature>
<dbReference type="GO" id="GO:0005737">
    <property type="term" value="C:cytoplasm"/>
    <property type="evidence" value="ECO:0007669"/>
    <property type="project" value="TreeGrafter"/>
</dbReference>
<proteinExistence type="predicted"/>
<evidence type="ECO:0000313" key="7">
    <source>
        <dbReference type="EMBL" id="MBD2844978.1"/>
    </source>
</evidence>
<dbReference type="Pfam" id="PF25390">
    <property type="entry name" value="WD40_RLD"/>
    <property type="match status" value="1"/>
</dbReference>
<gene>
    <name evidence="7" type="ORF">IDH44_07235</name>
</gene>
<feature type="domain" description="SbsA Ig-like" evidence="5">
    <location>
        <begin position="39"/>
        <end position="142"/>
    </location>
</feature>
<evidence type="ECO:0000256" key="4">
    <source>
        <dbReference type="SAM" id="SignalP"/>
    </source>
</evidence>
<dbReference type="InterPro" id="IPR032812">
    <property type="entry name" value="SbsA_Ig"/>
</dbReference>
<sequence length="451" mass="48219">MHWRKIGLFLMGLLLVTGTFPAYARDHAVTSQGWASSVKGPRLIASYPSPRETSVPRDTDIIITFDSSIKLGNYAPFISLLSQEDLNNQVPVEVTIVKNELILSPTQQLEKGTGYVLFIPVDAVQSLSGSKLRSDYGMEFSTQLNKTLKSDPLWLLPAPPSSGTALETVEAKSTLTSATLSTASMPGQPVMQIFAGASHSGALRNPQQMSLWGKNTSMQLGYASPVESTVPLDKQTGSPYVKVEAGYVNTFALLADGTVQGWGSNFFGILGAGPGGSTTAVQSDPVTIALYDHVQDISISGVHTLALLADGTVWGWGMNMNGELGVGDPGEHVEYYPRPVLEYGYDDLINVESISAGVTHSVAVKTDGSVWSWGSNQYGQLGDGTLTGQWTAVETFANSTTTFSQVQTVSAGYDFTVALKEDGSVWSWGRNDLGQLGDGGTTNRKYPVRVI</sequence>
<dbReference type="GO" id="GO:0005085">
    <property type="term" value="F:guanyl-nucleotide exchange factor activity"/>
    <property type="evidence" value="ECO:0007669"/>
    <property type="project" value="TreeGrafter"/>
</dbReference>
<evidence type="ECO:0000256" key="2">
    <source>
        <dbReference type="ARBA" id="ARBA00022729"/>
    </source>
</evidence>
<keyword evidence="3" id="KW-0677">Repeat</keyword>
<dbReference type="InterPro" id="IPR051553">
    <property type="entry name" value="Ran_GTPase-activating"/>
</dbReference>
<dbReference type="EMBL" id="JACXIZ010000013">
    <property type="protein sequence ID" value="MBD2844978.1"/>
    <property type="molecule type" value="Genomic_DNA"/>
</dbReference>
<evidence type="ECO:0000256" key="1">
    <source>
        <dbReference type="ARBA" id="ARBA00022658"/>
    </source>
</evidence>
<dbReference type="InterPro" id="IPR058923">
    <property type="entry name" value="RCC1-like_dom"/>
</dbReference>
<feature type="signal peptide" evidence="4">
    <location>
        <begin position="1"/>
        <end position="24"/>
    </location>
</feature>
<dbReference type="InterPro" id="IPR000408">
    <property type="entry name" value="Reg_chr_condens"/>
</dbReference>
<evidence type="ECO:0000313" key="8">
    <source>
        <dbReference type="Proteomes" id="UP000621560"/>
    </source>
</evidence>
<dbReference type="Pfam" id="PF13205">
    <property type="entry name" value="Big_5"/>
    <property type="match status" value="1"/>
</dbReference>
<dbReference type="Proteomes" id="UP000621560">
    <property type="component" value="Unassembled WGS sequence"/>
</dbReference>
<dbReference type="AlphaFoldDB" id="A0A927BQP4"/>
<dbReference type="InterPro" id="IPR009091">
    <property type="entry name" value="RCC1/BLIP-II"/>
</dbReference>
<evidence type="ECO:0000259" key="5">
    <source>
        <dbReference type="Pfam" id="PF13205"/>
    </source>
</evidence>
<keyword evidence="2 4" id="KW-0732">Signal</keyword>
<comment type="caution">
    <text evidence="7">The sequence shown here is derived from an EMBL/GenBank/DDBJ whole genome shotgun (WGS) entry which is preliminary data.</text>
</comment>
<protein>
    <submittedName>
        <fullName evidence="7">Ig-like domain-containing protein</fullName>
    </submittedName>
</protein>
<keyword evidence="8" id="KW-1185">Reference proteome</keyword>
<name>A0A927BQP4_9BACL</name>
<organism evidence="7 8">
    <name type="scientific">Paenibacillus sabuli</name>
    <dbReference type="NCBI Taxonomy" id="2772509"/>
    <lineage>
        <taxon>Bacteria</taxon>
        <taxon>Bacillati</taxon>
        <taxon>Bacillota</taxon>
        <taxon>Bacilli</taxon>
        <taxon>Bacillales</taxon>
        <taxon>Paenibacillaceae</taxon>
        <taxon>Paenibacillus</taxon>
    </lineage>
</organism>
<feature type="chain" id="PRO_5037462201" evidence="4">
    <location>
        <begin position="25"/>
        <end position="451"/>
    </location>
</feature>
<dbReference type="RefSeq" id="WP_190916138.1">
    <property type="nucleotide sequence ID" value="NZ_JACXIZ010000013.1"/>
</dbReference>
<dbReference type="PRINTS" id="PR00633">
    <property type="entry name" value="RCCNDNSATION"/>
</dbReference>